<evidence type="ECO:0000313" key="2">
    <source>
        <dbReference type="EMBL" id="MBR1137490.1"/>
    </source>
</evidence>
<sequence>MVEWFDDLTIGMTFKSGEAVVSREDIKRFAAEFDPQPFHMDEEAAEKTILKGLAASGWHTAAIAMRLAAEARPFGPHPLFGAGVDELRWLKPVRPGDTLHLEGEVVDLVPSQSKPQGIARIRWTAYNQHGEAVYTFNPIAIVPRRPA</sequence>
<feature type="domain" description="MaoC-like" evidence="1">
    <location>
        <begin position="10"/>
        <end position="113"/>
    </location>
</feature>
<dbReference type="SUPFAM" id="SSF54637">
    <property type="entry name" value="Thioesterase/thiol ester dehydrase-isomerase"/>
    <property type="match status" value="1"/>
</dbReference>
<evidence type="ECO:0000259" key="1">
    <source>
        <dbReference type="Pfam" id="PF01575"/>
    </source>
</evidence>
<dbReference type="EMBL" id="JAFCLK010000015">
    <property type="protein sequence ID" value="MBR1137490.1"/>
    <property type="molecule type" value="Genomic_DNA"/>
</dbReference>
<comment type="caution">
    <text evidence="2">The sequence shown here is derived from an EMBL/GenBank/DDBJ whole genome shotgun (WGS) entry which is preliminary data.</text>
</comment>
<name>A0ABS5G835_9BRAD</name>
<dbReference type="Proteomes" id="UP001314635">
    <property type="component" value="Unassembled WGS sequence"/>
</dbReference>
<dbReference type="Gene3D" id="3.10.129.10">
    <property type="entry name" value="Hotdog Thioesterase"/>
    <property type="match status" value="1"/>
</dbReference>
<dbReference type="PANTHER" id="PTHR43664">
    <property type="entry name" value="MONOAMINE OXIDASE-RELATED"/>
    <property type="match status" value="1"/>
</dbReference>
<protein>
    <submittedName>
        <fullName evidence="2">MaoC family dehydratase</fullName>
    </submittedName>
</protein>
<organism evidence="2 3">
    <name type="scientific">Bradyrhizobium denitrificans</name>
    <dbReference type="NCBI Taxonomy" id="2734912"/>
    <lineage>
        <taxon>Bacteria</taxon>
        <taxon>Pseudomonadati</taxon>
        <taxon>Pseudomonadota</taxon>
        <taxon>Alphaproteobacteria</taxon>
        <taxon>Hyphomicrobiales</taxon>
        <taxon>Nitrobacteraceae</taxon>
        <taxon>Bradyrhizobium</taxon>
    </lineage>
</organism>
<proteinExistence type="predicted"/>
<evidence type="ECO:0000313" key="3">
    <source>
        <dbReference type="Proteomes" id="UP001314635"/>
    </source>
</evidence>
<accession>A0ABS5G835</accession>
<gene>
    <name evidence="2" type="ORF">JQ619_17110</name>
</gene>
<dbReference type="InterPro" id="IPR002539">
    <property type="entry name" value="MaoC-like_dom"/>
</dbReference>
<dbReference type="Pfam" id="PF01575">
    <property type="entry name" value="MaoC_dehydratas"/>
    <property type="match status" value="1"/>
</dbReference>
<dbReference type="InterPro" id="IPR029069">
    <property type="entry name" value="HotDog_dom_sf"/>
</dbReference>
<keyword evidence="3" id="KW-1185">Reference proteome</keyword>
<dbReference type="InterPro" id="IPR052342">
    <property type="entry name" value="MCH/BMMD"/>
</dbReference>
<dbReference type="RefSeq" id="WP_012045407.1">
    <property type="nucleotide sequence ID" value="NZ_JABFDP010000019.1"/>
</dbReference>
<dbReference type="PANTHER" id="PTHR43664:SF1">
    <property type="entry name" value="BETA-METHYLMALYL-COA DEHYDRATASE"/>
    <property type="match status" value="1"/>
</dbReference>
<dbReference type="CDD" id="cd03454">
    <property type="entry name" value="YdeM"/>
    <property type="match status" value="1"/>
</dbReference>
<reference evidence="3" key="1">
    <citation type="journal article" date="2021" name="ISME J.">
        <title>Evolutionary origin and ecological implication of a unique nif island in free-living Bradyrhizobium lineages.</title>
        <authorList>
            <person name="Tao J."/>
        </authorList>
    </citation>
    <scope>NUCLEOTIDE SEQUENCE [LARGE SCALE GENOMIC DNA]</scope>
    <source>
        <strain evidence="3">SZCCT0094</strain>
    </source>
</reference>